<name>A0A6J4PWK8_9ACTN</name>
<proteinExistence type="predicted"/>
<evidence type="ECO:0000313" key="3">
    <source>
        <dbReference type="EMBL" id="CAA9427899.1"/>
    </source>
</evidence>
<dbReference type="GO" id="GO:0046872">
    <property type="term" value="F:metal ion binding"/>
    <property type="evidence" value="ECO:0007669"/>
    <property type="project" value="InterPro"/>
</dbReference>
<evidence type="ECO:0000259" key="2">
    <source>
        <dbReference type="PROSITE" id="PS50975"/>
    </source>
</evidence>
<dbReference type="InterPro" id="IPR011761">
    <property type="entry name" value="ATP-grasp"/>
</dbReference>
<organism evidence="3">
    <name type="scientific">uncultured Quadrisphaera sp</name>
    <dbReference type="NCBI Taxonomy" id="904978"/>
    <lineage>
        <taxon>Bacteria</taxon>
        <taxon>Bacillati</taxon>
        <taxon>Actinomycetota</taxon>
        <taxon>Actinomycetes</taxon>
        <taxon>Kineosporiales</taxon>
        <taxon>Kineosporiaceae</taxon>
        <taxon>Quadrisphaera</taxon>
        <taxon>environmental samples</taxon>
    </lineage>
</organism>
<dbReference type="Pfam" id="PF14305">
    <property type="entry name" value="ATPgrasp_TupA"/>
    <property type="match status" value="1"/>
</dbReference>
<keyword evidence="1" id="KW-0547">Nucleotide-binding</keyword>
<dbReference type="EMBL" id="CADCUY010000490">
    <property type="protein sequence ID" value="CAA9427899.1"/>
    <property type="molecule type" value="Genomic_DNA"/>
</dbReference>
<evidence type="ECO:0000256" key="1">
    <source>
        <dbReference type="PROSITE-ProRule" id="PRU00409"/>
    </source>
</evidence>
<gene>
    <name evidence="3" type="ORF">AVDCRST_MAG35-2409</name>
</gene>
<keyword evidence="1" id="KW-0067">ATP-binding</keyword>
<protein>
    <recommendedName>
        <fullName evidence="2">ATP-grasp domain-containing protein</fullName>
    </recommendedName>
</protein>
<dbReference type="InterPro" id="IPR029465">
    <property type="entry name" value="ATPgrasp_TupA"/>
</dbReference>
<reference evidence="3" key="1">
    <citation type="submission" date="2020-02" db="EMBL/GenBank/DDBJ databases">
        <authorList>
            <person name="Meier V. D."/>
        </authorList>
    </citation>
    <scope>NUCLEOTIDE SEQUENCE</scope>
    <source>
        <strain evidence="3">AVDCRST_MAG35</strain>
    </source>
</reference>
<dbReference type="SUPFAM" id="SSF56059">
    <property type="entry name" value="Glutathione synthetase ATP-binding domain-like"/>
    <property type="match status" value="1"/>
</dbReference>
<dbReference type="PROSITE" id="PS50975">
    <property type="entry name" value="ATP_GRASP"/>
    <property type="match status" value="1"/>
</dbReference>
<accession>A0A6J4PWK8</accession>
<dbReference type="GO" id="GO:0005524">
    <property type="term" value="F:ATP binding"/>
    <property type="evidence" value="ECO:0007669"/>
    <property type="project" value="UniProtKB-UniRule"/>
</dbReference>
<dbReference type="AlphaFoldDB" id="A0A6J4PWK8"/>
<feature type="domain" description="ATP-grasp" evidence="2">
    <location>
        <begin position="39"/>
        <end position="268"/>
    </location>
</feature>
<sequence length="297" mass="32932">MRTPSFAYKDEEARRVRRTGHELGVRHPVWSVNDKDDAHAWARRLGLRVPRLLGEHPDVTEVRWADLPDRAVLKPVKGAASRGVLLLERTGDRWRDLHAGEVVTTEELTGRHRALADAGTISREVIVEELVQDPQRPGMPPVDWKVHCFFGHVGLVLAKSSRRRPEGPPAVGWRLFDDGWNDLGAAVGGHPVDEGIRPPVHAEELLRVARLVSAAVPRAFLRVDLYDGADGVVFGEITPEPGNRHLFRRDVDRRMGELWEEAEARLLLRCTAAGALEPADGPLPESAVALDLSTSRG</sequence>